<keyword evidence="2" id="KW-0548">Nucleotidyltransferase</keyword>
<organism evidence="2 3">
    <name type="scientific">Tanacetum coccineum</name>
    <dbReference type="NCBI Taxonomy" id="301880"/>
    <lineage>
        <taxon>Eukaryota</taxon>
        <taxon>Viridiplantae</taxon>
        <taxon>Streptophyta</taxon>
        <taxon>Embryophyta</taxon>
        <taxon>Tracheophyta</taxon>
        <taxon>Spermatophyta</taxon>
        <taxon>Magnoliopsida</taxon>
        <taxon>eudicotyledons</taxon>
        <taxon>Gunneridae</taxon>
        <taxon>Pentapetalae</taxon>
        <taxon>asterids</taxon>
        <taxon>campanulids</taxon>
        <taxon>Asterales</taxon>
        <taxon>Asteraceae</taxon>
        <taxon>Asteroideae</taxon>
        <taxon>Anthemideae</taxon>
        <taxon>Anthemidinae</taxon>
        <taxon>Tanacetum</taxon>
    </lineage>
</organism>
<accession>A0ABQ5G9P7</accession>
<dbReference type="GO" id="GO:0003964">
    <property type="term" value="F:RNA-directed DNA polymerase activity"/>
    <property type="evidence" value="ECO:0007669"/>
    <property type="project" value="UniProtKB-KW"/>
</dbReference>
<feature type="compositionally biased region" description="Basic and acidic residues" evidence="1">
    <location>
        <begin position="232"/>
        <end position="249"/>
    </location>
</feature>
<evidence type="ECO:0000313" key="3">
    <source>
        <dbReference type="Proteomes" id="UP001151760"/>
    </source>
</evidence>
<evidence type="ECO:0000313" key="2">
    <source>
        <dbReference type="EMBL" id="GJT72410.1"/>
    </source>
</evidence>
<feature type="compositionally biased region" description="Acidic residues" evidence="1">
    <location>
        <begin position="212"/>
        <end position="223"/>
    </location>
</feature>
<sequence length="249" mass="29310">MRRLVRFLMISFIQWRMQHQPSIKQIMTIMVERDATIQERNLAISEKRQLSLRVTWHSCNEIQLLQNEIVQSWNVTMPSLSVKCYEAFVGLFWEAKHQIGIRAYGYRELESIVVRLLLQLGVGRLRRADGVTTRYEFQLPCGRDDTITRVPGKFQDYETSEEEPVEQPRRHDLYGFVDHPQLQQGNPMNEFVPHRLPQPKGNMNGWLIEDEEEVERNEVDSDLESTVSSKPVWEKTTKDDHDRASRNCP</sequence>
<reference evidence="2" key="1">
    <citation type="journal article" date="2022" name="Int. J. Mol. Sci.">
        <title>Draft Genome of Tanacetum Coccineum: Genomic Comparison of Closely Related Tanacetum-Family Plants.</title>
        <authorList>
            <person name="Yamashiro T."/>
            <person name="Shiraishi A."/>
            <person name="Nakayama K."/>
            <person name="Satake H."/>
        </authorList>
    </citation>
    <scope>NUCLEOTIDE SEQUENCE</scope>
</reference>
<keyword evidence="3" id="KW-1185">Reference proteome</keyword>
<name>A0ABQ5G9P7_9ASTR</name>
<gene>
    <name evidence="2" type="ORF">Tco_1031696</name>
</gene>
<comment type="caution">
    <text evidence="2">The sequence shown here is derived from an EMBL/GenBank/DDBJ whole genome shotgun (WGS) entry which is preliminary data.</text>
</comment>
<keyword evidence="2" id="KW-0808">Transferase</keyword>
<feature type="region of interest" description="Disordered" evidence="1">
    <location>
        <begin position="212"/>
        <end position="249"/>
    </location>
</feature>
<protein>
    <submittedName>
        <fullName evidence="2">Reverse transcriptase domain-containing protein</fullName>
    </submittedName>
</protein>
<dbReference type="EMBL" id="BQNB010018255">
    <property type="protein sequence ID" value="GJT72410.1"/>
    <property type="molecule type" value="Genomic_DNA"/>
</dbReference>
<keyword evidence="2" id="KW-0695">RNA-directed DNA polymerase</keyword>
<proteinExistence type="predicted"/>
<evidence type="ECO:0000256" key="1">
    <source>
        <dbReference type="SAM" id="MobiDB-lite"/>
    </source>
</evidence>
<reference evidence="2" key="2">
    <citation type="submission" date="2022-01" db="EMBL/GenBank/DDBJ databases">
        <authorList>
            <person name="Yamashiro T."/>
            <person name="Shiraishi A."/>
            <person name="Satake H."/>
            <person name="Nakayama K."/>
        </authorList>
    </citation>
    <scope>NUCLEOTIDE SEQUENCE</scope>
</reference>
<dbReference type="Proteomes" id="UP001151760">
    <property type="component" value="Unassembled WGS sequence"/>
</dbReference>